<reference evidence="9" key="1">
    <citation type="submission" date="2016-04" db="EMBL/GenBank/DDBJ databases">
        <authorList>
            <person name="Evans L.H."/>
            <person name="Alamgir A."/>
            <person name="Owens N."/>
            <person name="Weber N.D."/>
            <person name="Virtaneva K."/>
            <person name="Barbian K."/>
            <person name="Babar A."/>
            <person name="Rosenke K."/>
        </authorList>
    </citation>
    <scope>NUCLEOTIDE SEQUENCE</scope>
    <source>
        <strain evidence="9">86</strain>
    </source>
</reference>
<comment type="similarity">
    <text evidence="1 7">Belongs to the bacterial ribosomal protein bS20 family.</text>
</comment>
<dbReference type="GO" id="GO:0003735">
    <property type="term" value="F:structural constituent of ribosome"/>
    <property type="evidence" value="ECO:0007669"/>
    <property type="project" value="InterPro"/>
</dbReference>
<evidence type="ECO:0000256" key="1">
    <source>
        <dbReference type="ARBA" id="ARBA00007634"/>
    </source>
</evidence>
<dbReference type="PANTHER" id="PTHR33398">
    <property type="entry name" value="30S RIBOSOMAL PROTEIN S20"/>
    <property type="match status" value="1"/>
</dbReference>
<sequence length="88" mass="9678">MANHKSAIKRHKQSLKRAARNRAARTRIKNVVKAVRLAVLNQDRETAATALVTANSVLDKYAGSAVHWKNASRKMSRLAKAVNAMQSA</sequence>
<keyword evidence="4 7" id="KW-0689">Ribosomal protein</keyword>
<evidence type="ECO:0000256" key="7">
    <source>
        <dbReference type="HAMAP-Rule" id="MF_00500"/>
    </source>
</evidence>
<evidence type="ECO:0000256" key="2">
    <source>
        <dbReference type="ARBA" id="ARBA00022730"/>
    </source>
</evidence>
<dbReference type="GO" id="GO:0015935">
    <property type="term" value="C:small ribosomal subunit"/>
    <property type="evidence" value="ECO:0007669"/>
    <property type="project" value="TreeGrafter"/>
</dbReference>
<dbReference type="SUPFAM" id="SSF46992">
    <property type="entry name" value="Ribosomal protein S20"/>
    <property type="match status" value="1"/>
</dbReference>
<dbReference type="PANTHER" id="PTHR33398:SF1">
    <property type="entry name" value="SMALL RIBOSOMAL SUBUNIT PROTEIN BS20C"/>
    <property type="match status" value="1"/>
</dbReference>
<feature type="region of interest" description="Disordered" evidence="8">
    <location>
        <begin position="1"/>
        <end position="23"/>
    </location>
</feature>
<dbReference type="AlphaFoldDB" id="A0A212J1Q5"/>
<evidence type="ECO:0000256" key="4">
    <source>
        <dbReference type="ARBA" id="ARBA00022980"/>
    </source>
</evidence>
<keyword evidence="5 7" id="KW-0687">Ribonucleoprotein</keyword>
<comment type="function">
    <text evidence="7">Binds directly to 16S ribosomal RNA.</text>
</comment>
<evidence type="ECO:0000256" key="8">
    <source>
        <dbReference type="SAM" id="MobiDB-lite"/>
    </source>
</evidence>
<proteinExistence type="inferred from homology"/>
<evidence type="ECO:0000313" key="9">
    <source>
        <dbReference type="EMBL" id="SBV93386.1"/>
    </source>
</evidence>
<gene>
    <name evidence="7 9" type="primary">rpsT</name>
    <name evidence="9" type="ORF">KL86DPRO_10524</name>
</gene>
<organism evidence="9">
    <name type="scientific">uncultured delta proteobacterium</name>
    <dbReference type="NCBI Taxonomy" id="34034"/>
    <lineage>
        <taxon>Bacteria</taxon>
        <taxon>Deltaproteobacteria</taxon>
        <taxon>environmental samples</taxon>
    </lineage>
</organism>
<keyword evidence="2 7" id="KW-0699">rRNA-binding</keyword>
<protein>
    <recommendedName>
        <fullName evidence="6 7">Small ribosomal subunit protein bS20</fullName>
    </recommendedName>
</protein>
<dbReference type="InterPro" id="IPR002583">
    <property type="entry name" value="Ribosomal_bS20"/>
</dbReference>
<dbReference type="HAMAP" id="MF_00500">
    <property type="entry name" value="Ribosomal_bS20"/>
    <property type="match status" value="1"/>
</dbReference>
<evidence type="ECO:0000256" key="3">
    <source>
        <dbReference type="ARBA" id="ARBA00022884"/>
    </source>
</evidence>
<dbReference type="Pfam" id="PF01649">
    <property type="entry name" value="Ribosomal_S20p"/>
    <property type="match status" value="1"/>
</dbReference>
<dbReference type="GO" id="GO:0070181">
    <property type="term" value="F:small ribosomal subunit rRNA binding"/>
    <property type="evidence" value="ECO:0007669"/>
    <property type="project" value="TreeGrafter"/>
</dbReference>
<dbReference type="Gene3D" id="1.20.58.110">
    <property type="entry name" value="Ribosomal protein S20"/>
    <property type="match status" value="1"/>
</dbReference>
<accession>A0A212J1Q5</accession>
<name>A0A212J1Q5_9DELT</name>
<evidence type="ECO:0000256" key="6">
    <source>
        <dbReference type="ARBA" id="ARBA00035136"/>
    </source>
</evidence>
<dbReference type="NCBIfam" id="TIGR00029">
    <property type="entry name" value="S20"/>
    <property type="match status" value="1"/>
</dbReference>
<evidence type="ECO:0000256" key="5">
    <source>
        <dbReference type="ARBA" id="ARBA00023274"/>
    </source>
</evidence>
<keyword evidence="3 7" id="KW-0694">RNA-binding</keyword>
<dbReference type="InterPro" id="IPR036510">
    <property type="entry name" value="Ribosomal_bS20_sf"/>
</dbReference>
<dbReference type="EMBL" id="FLUQ01000001">
    <property type="protein sequence ID" value="SBV93386.1"/>
    <property type="molecule type" value="Genomic_DNA"/>
</dbReference>
<dbReference type="GO" id="GO:0006412">
    <property type="term" value="P:translation"/>
    <property type="evidence" value="ECO:0007669"/>
    <property type="project" value="UniProtKB-UniRule"/>
</dbReference>